<comment type="subcellular location">
    <subcellularLocation>
        <location evidence="1">Membrane</location>
        <topology evidence="1">Multi-pass membrane protein</topology>
    </subcellularLocation>
</comment>
<feature type="transmembrane region" description="Helical" evidence="7">
    <location>
        <begin position="41"/>
        <end position="63"/>
    </location>
</feature>
<feature type="transmembrane region" description="Helical" evidence="7">
    <location>
        <begin position="268"/>
        <end position="291"/>
    </location>
</feature>
<dbReference type="GO" id="GO:0016020">
    <property type="term" value="C:membrane"/>
    <property type="evidence" value="ECO:0007669"/>
    <property type="project" value="UniProtKB-SubCell"/>
</dbReference>
<dbReference type="Proteomes" id="UP000460626">
    <property type="component" value="Unassembled WGS sequence"/>
</dbReference>
<protein>
    <recommendedName>
        <fullName evidence="10">Conjugal transfer protein TrbL</fullName>
    </recommendedName>
</protein>
<dbReference type="OrthoDB" id="7400974at2"/>
<evidence type="ECO:0000313" key="8">
    <source>
        <dbReference type="EMBL" id="MXO92873.1"/>
    </source>
</evidence>
<dbReference type="Pfam" id="PF04610">
    <property type="entry name" value="TrbL"/>
    <property type="match status" value="1"/>
</dbReference>
<dbReference type="RefSeq" id="WP_131452202.1">
    <property type="nucleotide sequence ID" value="NZ_BMJK01000001.1"/>
</dbReference>
<keyword evidence="5 7" id="KW-0472">Membrane</keyword>
<keyword evidence="3 7" id="KW-0812">Transmembrane</keyword>
<feature type="region of interest" description="Disordered" evidence="6">
    <location>
        <begin position="351"/>
        <end position="405"/>
    </location>
</feature>
<evidence type="ECO:0000256" key="6">
    <source>
        <dbReference type="SAM" id="MobiDB-lite"/>
    </source>
</evidence>
<comment type="similarity">
    <text evidence="2">Belongs to the TrbL/VirB6 family.</text>
</comment>
<accession>A0A844ZXN0</accession>
<dbReference type="InterPro" id="IPR007688">
    <property type="entry name" value="Conjugal_tfr_TrbL/VirB6"/>
</dbReference>
<organism evidence="8 9">
    <name type="scientific">Aurantiacibacter arachoides</name>
    <dbReference type="NCBI Taxonomy" id="1850444"/>
    <lineage>
        <taxon>Bacteria</taxon>
        <taxon>Pseudomonadati</taxon>
        <taxon>Pseudomonadota</taxon>
        <taxon>Alphaproteobacteria</taxon>
        <taxon>Sphingomonadales</taxon>
        <taxon>Erythrobacteraceae</taxon>
        <taxon>Aurantiacibacter</taxon>
    </lineage>
</organism>
<evidence type="ECO:0000256" key="2">
    <source>
        <dbReference type="ARBA" id="ARBA00007802"/>
    </source>
</evidence>
<evidence type="ECO:0000256" key="4">
    <source>
        <dbReference type="ARBA" id="ARBA00022989"/>
    </source>
</evidence>
<evidence type="ECO:0000256" key="3">
    <source>
        <dbReference type="ARBA" id="ARBA00022692"/>
    </source>
</evidence>
<dbReference type="AlphaFoldDB" id="A0A844ZXN0"/>
<evidence type="ECO:0008006" key="10">
    <source>
        <dbReference type="Google" id="ProtNLM"/>
    </source>
</evidence>
<feature type="transmembrane region" description="Helical" evidence="7">
    <location>
        <begin position="176"/>
        <end position="209"/>
    </location>
</feature>
<name>A0A844ZXN0_9SPHN</name>
<sequence>MSCPQIFTGGEFVGRLLTHIDCQSRYLGSYGYEALGQPGSFAAVAMSGLLTLFVAVWGFRLLFNPSLPAGRDLAGGLLKLGIVLTLAFSWPAFRTVVHDLTLDGPAQIASALANPGIATTSGNFVDRLQNVDQAILALIDTGTGRWTNQLLEGQSGNASFAGSALQDDAALGWARLIYLAGLIGSLGLLRLLAGLLLALAPLAAGLLLFEATRGIFAGWLRALVLTLLGSVGVTVVLAVELAVLEPYLRDAFYVRSSGFAAPSAPIELFAMMTGFAIVQLLTIWLLAKVAFMWGWSDTMRLPNFAVPQALALAPAWRPAREPAPVPNRADRIAQQMENRMRIEQSRIARLPTASHATAAEAGGVPTGGRGAEPRGEARVQLPERLGSSYRRSRQSRSLSSRRRDG</sequence>
<dbReference type="EMBL" id="WTYH01000001">
    <property type="protein sequence ID" value="MXO92873.1"/>
    <property type="molecule type" value="Genomic_DNA"/>
</dbReference>
<evidence type="ECO:0000256" key="1">
    <source>
        <dbReference type="ARBA" id="ARBA00004141"/>
    </source>
</evidence>
<keyword evidence="9" id="KW-1185">Reference proteome</keyword>
<comment type="caution">
    <text evidence="8">The sequence shown here is derived from an EMBL/GenBank/DDBJ whole genome shotgun (WGS) entry which is preliminary data.</text>
</comment>
<gene>
    <name evidence="8" type="ORF">GRI62_04525</name>
</gene>
<keyword evidence="4 7" id="KW-1133">Transmembrane helix</keyword>
<feature type="transmembrane region" description="Helical" evidence="7">
    <location>
        <begin position="75"/>
        <end position="93"/>
    </location>
</feature>
<evidence type="ECO:0000313" key="9">
    <source>
        <dbReference type="Proteomes" id="UP000460626"/>
    </source>
</evidence>
<reference evidence="8 9" key="1">
    <citation type="submission" date="2019-12" db="EMBL/GenBank/DDBJ databases">
        <title>Genomic-based taxomic classification of the family Erythrobacteraceae.</title>
        <authorList>
            <person name="Xu L."/>
        </authorList>
    </citation>
    <scope>NUCLEOTIDE SEQUENCE [LARGE SCALE GENOMIC DNA]</scope>
    <source>
        <strain evidence="8 9">RC4-10-4</strain>
    </source>
</reference>
<feature type="transmembrane region" description="Helical" evidence="7">
    <location>
        <begin position="221"/>
        <end position="248"/>
    </location>
</feature>
<dbReference type="GO" id="GO:0030255">
    <property type="term" value="P:protein secretion by the type IV secretion system"/>
    <property type="evidence" value="ECO:0007669"/>
    <property type="project" value="InterPro"/>
</dbReference>
<proteinExistence type="inferred from homology"/>
<evidence type="ECO:0000256" key="7">
    <source>
        <dbReference type="SAM" id="Phobius"/>
    </source>
</evidence>
<evidence type="ECO:0000256" key="5">
    <source>
        <dbReference type="ARBA" id="ARBA00023136"/>
    </source>
</evidence>